<proteinExistence type="predicted"/>
<sequence length="162" mass="17542">MLVPHKGHHAPAISLLGTPRGACDTSAAEPAPWHECAVWGRELWQRRSEALGARRFTTQKPVGTSAQSVRPEPHPSAAASLSRGFRKASVSCRSLTCVRGLRAQRSRCGSASPYVVLGLVSGSRLKGGGFLVPCCPRLGRVPRRSARVFCLSSAFQWFWSHP</sequence>
<keyword evidence="3" id="KW-1185">Reference proteome</keyword>
<evidence type="ECO:0000313" key="3">
    <source>
        <dbReference type="Proteomes" id="UP001066276"/>
    </source>
</evidence>
<protein>
    <submittedName>
        <fullName evidence="2">Uncharacterized protein</fullName>
    </submittedName>
</protein>
<gene>
    <name evidence="2" type="ORF">NDU88_002744</name>
</gene>
<feature type="compositionally biased region" description="Polar residues" evidence="1">
    <location>
        <begin position="56"/>
        <end position="68"/>
    </location>
</feature>
<reference evidence="2" key="1">
    <citation type="journal article" date="2022" name="bioRxiv">
        <title>Sequencing and chromosome-scale assembly of the giantPleurodeles waltlgenome.</title>
        <authorList>
            <person name="Brown T."/>
            <person name="Elewa A."/>
            <person name="Iarovenko S."/>
            <person name="Subramanian E."/>
            <person name="Araus A.J."/>
            <person name="Petzold A."/>
            <person name="Susuki M."/>
            <person name="Suzuki K.-i.T."/>
            <person name="Hayashi T."/>
            <person name="Toyoda A."/>
            <person name="Oliveira C."/>
            <person name="Osipova E."/>
            <person name="Leigh N.D."/>
            <person name="Simon A."/>
            <person name="Yun M.H."/>
        </authorList>
    </citation>
    <scope>NUCLEOTIDE SEQUENCE</scope>
    <source>
        <strain evidence="2">20211129_DDA</strain>
        <tissue evidence="2">Liver</tissue>
    </source>
</reference>
<organism evidence="2 3">
    <name type="scientific">Pleurodeles waltl</name>
    <name type="common">Iberian ribbed newt</name>
    <dbReference type="NCBI Taxonomy" id="8319"/>
    <lineage>
        <taxon>Eukaryota</taxon>
        <taxon>Metazoa</taxon>
        <taxon>Chordata</taxon>
        <taxon>Craniata</taxon>
        <taxon>Vertebrata</taxon>
        <taxon>Euteleostomi</taxon>
        <taxon>Amphibia</taxon>
        <taxon>Batrachia</taxon>
        <taxon>Caudata</taxon>
        <taxon>Salamandroidea</taxon>
        <taxon>Salamandridae</taxon>
        <taxon>Pleurodelinae</taxon>
        <taxon>Pleurodeles</taxon>
    </lineage>
</organism>
<dbReference type="Proteomes" id="UP001066276">
    <property type="component" value="Chromosome 9"/>
</dbReference>
<comment type="caution">
    <text evidence="2">The sequence shown here is derived from an EMBL/GenBank/DDBJ whole genome shotgun (WGS) entry which is preliminary data.</text>
</comment>
<evidence type="ECO:0000313" key="2">
    <source>
        <dbReference type="EMBL" id="KAJ1105337.1"/>
    </source>
</evidence>
<name>A0AAV7MPS4_PLEWA</name>
<evidence type="ECO:0000256" key="1">
    <source>
        <dbReference type="SAM" id="MobiDB-lite"/>
    </source>
</evidence>
<accession>A0AAV7MPS4</accession>
<dbReference type="EMBL" id="JANPWB010000013">
    <property type="protein sequence ID" value="KAJ1105337.1"/>
    <property type="molecule type" value="Genomic_DNA"/>
</dbReference>
<feature type="region of interest" description="Disordered" evidence="1">
    <location>
        <begin position="54"/>
        <end position="80"/>
    </location>
</feature>
<dbReference type="AlphaFoldDB" id="A0AAV7MPS4"/>